<keyword evidence="2" id="KW-1185">Reference proteome</keyword>
<protein>
    <submittedName>
        <fullName evidence="1">Uncharacterized protein</fullName>
    </submittedName>
</protein>
<proteinExistence type="predicted"/>
<dbReference type="Ensembl" id="ENSNVIT00000014346.1">
    <property type="protein sequence ID" value="ENSNVIP00000012207.1"/>
    <property type="gene ID" value="ENSNVIG00000009704.1"/>
</dbReference>
<evidence type="ECO:0000313" key="2">
    <source>
        <dbReference type="Proteomes" id="UP000694425"/>
    </source>
</evidence>
<reference evidence="1" key="1">
    <citation type="submission" date="2025-08" db="UniProtKB">
        <authorList>
            <consortium name="Ensembl"/>
        </authorList>
    </citation>
    <scope>IDENTIFICATION</scope>
</reference>
<sequence>MESSGAATCGSHMPGFLRALKTRSRGEVARALVQEQDLRQWGLTGQWPWPCFFRGLCTSRDPLLAGQRIPL</sequence>
<dbReference type="Proteomes" id="UP000694425">
    <property type="component" value="Unplaced"/>
</dbReference>
<accession>A0A8C7B0U3</accession>
<reference evidence="1" key="2">
    <citation type="submission" date="2025-09" db="UniProtKB">
        <authorList>
            <consortium name="Ensembl"/>
        </authorList>
    </citation>
    <scope>IDENTIFICATION</scope>
</reference>
<name>A0A8C7B0U3_NEOVI</name>
<dbReference type="AlphaFoldDB" id="A0A8C7B0U3"/>
<organism evidence="1 2">
    <name type="scientific">Neovison vison</name>
    <name type="common">American mink</name>
    <name type="synonym">Mustela vison</name>
    <dbReference type="NCBI Taxonomy" id="452646"/>
    <lineage>
        <taxon>Eukaryota</taxon>
        <taxon>Metazoa</taxon>
        <taxon>Chordata</taxon>
        <taxon>Craniata</taxon>
        <taxon>Vertebrata</taxon>
        <taxon>Euteleostomi</taxon>
        <taxon>Mammalia</taxon>
        <taxon>Eutheria</taxon>
        <taxon>Laurasiatheria</taxon>
        <taxon>Carnivora</taxon>
        <taxon>Caniformia</taxon>
        <taxon>Musteloidea</taxon>
        <taxon>Mustelidae</taxon>
        <taxon>Mustelinae</taxon>
        <taxon>Neogale</taxon>
    </lineage>
</organism>
<evidence type="ECO:0000313" key="1">
    <source>
        <dbReference type="Ensembl" id="ENSNVIP00000012207.1"/>
    </source>
</evidence>